<evidence type="ECO:0000259" key="11">
    <source>
        <dbReference type="Pfam" id="PF01467"/>
    </source>
</evidence>
<dbReference type="Pfam" id="PF01467">
    <property type="entry name" value="CTP_transf_like"/>
    <property type="match status" value="1"/>
</dbReference>
<dbReference type="NCBIfam" id="NF000841">
    <property type="entry name" value="PRK00071.1-4"/>
    <property type="match status" value="1"/>
</dbReference>
<dbReference type="GO" id="GO:0005524">
    <property type="term" value="F:ATP binding"/>
    <property type="evidence" value="ECO:0007669"/>
    <property type="project" value="UniProtKB-KW"/>
</dbReference>
<comment type="caution">
    <text evidence="12">The sequence shown here is derived from an EMBL/GenBank/DDBJ whole genome shotgun (WGS) entry which is preliminary data.</text>
</comment>
<keyword evidence="3 10" id="KW-0662">Pyridine nucleotide biosynthesis</keyword>
<evidence type="ECO:0000256" key="2">
    <source>
        <dbReference type="ARBA" id="ARBA00005019"/>
    </source>
</evidence>
<evidence type="ECO:0000256" key="6">
    <source>
        <dbReference type="ARBA" id="ARBA00022741"/>
    </source>
</evidence>
<keyword evidence="8 10" id="KW-0520">NAD</keyword>
<dbReference type="Proteomes" id="UP001290462">
    <property type="component" value="Unassembled WGS sequence"/>
</dbReference>
<keyword evidence="4 10" id="KW-0808">Transferase</keyword>
<feature type="domain" description="Cytidyltransferase-like" evidence="11">
    <location>
        <begin position="26"/>
        <end position="181"/>
    </location>
</feature>
<keyword evidence="5 10" id="KW-0548">Nucleotidyltransferase</keyword>
<comment type="catalytic activity">
    <reaction evidence="9 10">
        <text>nicotinate beta-D-ribonucleotide + ATP + H(+) = deamido-NAD(+) + diphosphate</text>
        <dbReference type="Rhea" id="RHEA:22860"/>
        <dbReference type="ChEBI" id="CHEBI:15378"/>
        <dbReference type="ChEBI" id="CHEBI:30616"/>
        <dbReference type="ChEBI" id="CHEBI:33019"/>
        <dbReference type="ChEBI" id="CHEBI:57502"/>
        <dbReference type="ChEBI" id="CHEBI:58437"/>
        <dbReference type="EC" id="2.7.7.18"/>
    </reaction>
</comment>
<evidence type="ECO:0000256" key="4">
    <source>
        <dbReference type="ARBA" id="ARBA00022679"/>
    </source>
</evidence>
<dbReference type="InterPro" id="IPR005248">
    <property type="entry name" value="NadD/NMNAT"/>
</dbReference>
<dbReference type="PANTHER" id="PTHR39321">
    <property type="entry name" value="NICOTINATE-NUCLEOTIDE ADENYLYLTRANSFERASE-RELATED"/>
    <property type="match status" value="1"/>
</dbReference>
<evidence type="ECO:0000256" key="10">
    <source>
        <dbReference type="HAMAP-Rule" id="MF_00244"/>
    </source>
</evidence>
<comment type="pathway">
    <text evidence="2 10">Cofactor biosynthesis; NAD(+) biosynthesis; deamido-NAD(+) from nicotinate D-ribonucleotide: step 1/1.</text>
</comment>
<sequence>MINVQSQTNVLTEVESLPEERIRVGIIGGTFNPPHIGHLVIADQVCQQLGLDKVYFMPDANPPHIDKKEAIAAEHRVAMVEKAIEDNPLFGLESCEIQRGGISYTFDTMLELTKAHPEIDYYFIIGGDMVDYLPKWYRIDELIQMVQFVAVKRPNYADSSPYPLIWVDVPAMEISSTGLRKKIKNGCSVQYLIPDKTLAYIKEKELYQND</sequence>
<dbReference type="InterPro" id="IPR014729">
    <property type="entry name" value="Rossmann-like_a/b/a_fold"/>
</dbReference>
<dbReference type="Gene3D" id="3.40.50.620">
    <property type="entry name" value="HUPs"/>
    <property type="match status" value="1"/>
</dbReference>
<evidence type="ECO:0000256" key="1">
    <source>
        <dbReference type="ARBA" id="ARBA00002324"/>
    </source>
</evidence>
<dbReference type="CDD" id="cd02165">
    <property type="entry name" value="NMNAT"/>
    <property type="match status" value="1"/>
</dbReference>
<dbReference type="GO" id="GO:0004515">
    <property type="term" value="F:nicotinate-nucleotide adenylyltransferase activity"/>
    <property type="evidence" value="ECO:0007669"/>
    <property type="project" value="UniProtKB-UniRule"/>
</dbReference>
<accession>A0AAW9K2W1</accession>
<dbReference type="InterPro" id="IPR004821">
    <property type="entry name" value="Cyt_trans-like"/>
</dbReference>
<name>A0AAW9K2W1_CARML</name>
<evidence type="ECO:0000256" key="7">
    <source>
        <dbReference type="ARBA" id="ARBA00022840"/>
    </source>
</evidence>
<dbReference type="GeneID" id="83606509"/>
<dbReference type="NCBIfam" id="NF000840">
    <property type="entry name" value="PRK00071.1-3"/>
    <property type="match status" value="1"/>
</dbReference>
<evidence type="ECO:0000313" key="13">
    <source>
        <dbReference type="Proteomes" id="UP001290462"/>
    </source>
</evidence>
<dbReference type="GO" id="GO:0009435">
    <property type="term" value="P:NAD+ biosynthetic process"/>
    <property type="evidence" value="ECO:0007669"/>
    <property type="project" value="UniProtKB-UniRule"/>
</dbReference>
<dbReference type="EC" id="2.7.7.18" evidence="10"/>
<evidence type="ECO:0000256" key="8">
    <source>
        <dbReference type="ARBA" id="ARBA00023027"/>
    </source>
</evidence>
<keyword evidence="7 10" id="KW-0067">ATP-binding</keyword>
<protein>
    <recommendedName>
        <fullName evidence="10">Probable nicotinate-nucleotide adenylyltransferase</fullName>
        <ecNumber evidence="10">2.7.7.18</ecNumber>
    </recommendedName>
    <alternativeName>
        <fullName evidence="10">Deamido-NAD(+) diphosphorylase</fullName>
    </alternativeName>
    <alternativeName>
        <fullName evidence="10">Deamido-NAD(+) pyrophosphorylase</fullName>
    </alternativeName>
    <alternativeName>
        <fullName evidence="10">Nicotinate mononucleotide adenylyltransferase</fullName>
        <shortName evidence="10">NaMN adenylyltransferase</shortName>
    </alternativeName>
</protein>
<comment type="similarity">
    <text evidence="10">Belongs to the NadD family.</text>
</comment>
<evidence type="ECO:0000313" key="12">
    <source>
        <dbReference type="EMBL" id="MDZ5760106.1"/>
    </source>
</evidence>
<dbReference type="NCBIfam" id="TIGR00482">
    <property type="entry name" value="nicotinate (nicotinamide) nucleotide adenylyltransferase"/>
    <property type="match status" value="1"/>
</dbReference>
<dbReference type="EMBL" id="JAVBVO010000005">
    <property type="protein sequence ID" value="MDZ5760106.1"/>
    <property type="molecule type" value="Genomic_DNA"/>
</dbReference>
<keyword evidence="6 10" id="KW-0547">Nucleotide-binding</keyword>
<dbReference type="HAMAP" id="MF_00244">
    <property type="entry name" value="NaMN_adenylyltr"/>
    <property type="match status" value="1"/>
</dbReference>
<evidence type="ECO:0000256" key="5">
    <source>
        <dbReference type="ARBA" id="ARBA00022695"/>
    </source>
</evidence>
<proteinExistence type="inferred from homology"/>
<dbReference type="NCBIfam" id="TIGR00125">
    <property type="entry name" value="cyt_tran_rel"/>
    <property type="match status" value="1"/>
</dbReference>
<comment type="function">
    <text evidence="1 10">Catalyzes the reversible adenylation of nicotinate mononucleotide (NaMN) to nicotinic acid adenine dinucleotide (NaAD).</text>
</comment>
<gene>
    <name evidence="10" type="primary">nadD</name>
    <name evidence="12" type="ORF">RAK27_15830</name>
</gene>
<evidence type="ECO:0000256" key="9">
    <source>
        <dbReference type="ARBA" id="ARBA00048721"/>
    </source>
</evidence>
<dbReference type="PANTHER" id="PTHR39321:SF3">
    <property type="entry name" value="PHOSPHOPANTETHEINE ADENYLYLTRANSFERASE"/>
    <property type="match status" value="1"/>
</dbReference>
<organism evidence="12 13">
    <name type="scientific">Carnobacterium maltaromaticum</name>
    <name type="common">Carnobacterium piscicola</name>
    <dbReference type="NCBI Taxonomy" id="2751"/>
    <lineage>
        <taxon>Bacteria</taxon>
        <taxon>Bacillati</taxon>
        <taxon>Bacillota</taxon>
        <taxon>Bacilli</taxon>
        <taxon>Lactobacillales</taxon>
        <taxon>Carnobacteriaceae</taxon>
        <taxon>Carnobacterium</taxon>
    </lineage>
</organism>
<dbReference type="AlphaFoldDB" id="A0AAW9K2W1"/>
<reference evidence="12" key="1">
    <citation type="submission" date="2023-08" db="EMBL/GenBank/DDBJ databases">
        <title>Genomic characterization of piscicolin 126 produced by Carnobacterium maltaromaticum CM22 strain isolated from salmon (Salmo salar).</title>
        <authorList>
            <person name="Gonzalez-Gragera E."/>
            <person name="Garcia-Lopez J.D."/>
            <person name="Teso-Perez C."/>
            <person name="Gimenez-Hernandez I."/>
            <person name="Peralta-Sanchez J.M."/>
            <person name="Valdivia E."/>
            <person name="Montalban-Lopez M."/>
            <person name="Martin-Platero A.M."/>
            <person name="Banos A."/>
            <person name="Martinez-Bueno M."/>
        </authorList>
    </citation>
    <scope>NUCLEOTIDE SEQUENCE</scope>
    <source>
        <strain evidence="12">CM22</strain>
    </source>
</reference>
<dbReference type="RefSeq" id="WP_016356382.1">
    <property type="nucleotide sequence ID" value="NZ_CAJGUR010000034.1"/>
</dbReference>
<dbReference type="SUPFAM" id="SSF52374">
    <property type="entry name" value="Nucleotidylyl transferase"/>
    <property type="match status" value="1"/>
</dbReference>
<evidence type="ECO:0000256" key="3">
    <source>
        <dbReference type="ARBA" id="ARBA00022642"/>
    </source>
</evidence>